<feature type="transmembrane region" description="Helical" evidence="1">
    <location>
        <begin position="20"/>
        <end position="40"/>
    </location>
</feature>
<keyword evidence="1" id="KW-0472">Membrane</keyword>
<keyword evidence="3" id="KW-1185">Reference proteome</keyword>
<evidence type="ECO:0000313" key="3">
    <source>
        <dbReference type="Proteomes" id="UP001168877"/>
    </source>
</evidence>
<proteinExistence type="predicted"/>
<evidence type="ECO:0000256" key="1">
    <source>
        <dbReference type="SAM" id="Phobius"/>
    </source>
</evidence>
<keyword evidence="1" id="KW-1133">Transmembrane helix</keyword>
<name>A0AA39V9J9_ACESA</name>
<reference evidence="2" key="2">
    <citation type="submission" date="2023-06" db="EMBL/GenBank/DDBJ databases">
        <authorList>
            <person name="Swenson N.G."/>
            <person name="Wegrzyn J.L."/>
            <person name="Mcevoy S.L."/>
        </authorList>
    </citation>
    <scope>NUCLEOTIDE SEQUENCE</scope>
    <source>
        <strain evidence="2">NS2018</strain>
        <tissue evidence="2">Leaf</tissue>
    </source>
</reference>
<keyword evidence="1" id="KW-0812">Transmembrane</keyword>
<dbReference type="Proteomes" id="UP001168877">
    <property type="component" value="Unassembled WGS sequence"/>
</dbReference>
<comment type="caution">
    <text evidence="2">The sequence shown here is derived from an EMBL/GenBank/DDBJ whole genome shotgun (WGS) entry which is preliminary data.</text>
</comment>
<dbReference type="EMBL" id="JAUESC010000385">
    <property type="protein sequence ID" value="KAK0579639.1"/>
    <property type="molecule type" value="Genomic_DNA"/>
</dbReference>
<dbReference type="AlphaFoldDB" id="A0AA39V9J9"/>
<protein>
    <submittedName>
        <fullName evidence="2">Uncharacterized protein</fullName>
    </submittedName>
</protein>
<evidence type="ECO:0000313" key="2">
    <source>
        <dbReference type="EMBL" id="KAK0579639.1"/>
    </source>
</evidence>
<reference evidence="2" key="1">
    <citation type="journal article" date="2022" name="Plant J.">
        <title>Strategies of tolerance reflected in two North American maple genomes.</title>
        <authorList>
            <person name="McEvoy S.L."/>
            <person name="Sezen U.U."/>
            <person name="Trouern-Trend A."/>
            <person name="McMahon S.M."/>
            <person name="Schaberg P.G."/>
            <person name="Yang J."/>
            <person name="Wegrzyn J.L."/>
            <person name="Swenson N.G."/>
        </authorList>
    </citation>
    <scope>NUCLEOTIDE SEQUENCE</scope>
    <source>
        <strain evidence="2">NS2018</strain>
    </source>
</reference>
<sequence>MVGFDMGSERWGSLGGKDGVFWVWDCWAVEMGFLGFGMFLGSLGGGYRVSGFVGDLAADAAVAAVQAVAVVIRLTSAATDRASAF</sequence>
<accession>A0AA39V9J9</accession>
<organism evidence="2 3">
    <name type="scientific">Acer saccharum</name>
    <name type="common">Sugar maple</name>
    <dbReference type="NCBI Taxonomy" id="4024"/>
    <lineage>
        <taxon>Eukaryota</taxon>
        <taxon>Viridiplantae</taxon>
        <taxon>Streptophyta</taxon>
        <taxon>Embryophyta</taxon>
        <taxon>Tracheophyta</taxon>
        <taxon>Spermatophyta</taxon>
        <taxon>Magnoliopsida</taxon>
        <taxon>eudicotyledons</taxon>
        <taxon>Gunneridae</taxon>
        <taxon>Pentapetalae</taxon>
        <taxon>rosids</taxon>
        <taxon>malvids</taxon>
        <taxon>Sapindales</taxon>
        <taxon>Sapindaceae</taxon>
        <taxon>Hippocastanoideae</taxon>
        <taxon>Acereae</taxon>
        <taxon>Acer</taxon>
    </lineage>
</organism>
<gene>
    <name evidence="2" type="ORF">LWI29_029093</name>
</gene>